<feature type="non-terminal residue" evidence="1">
    <location>
        <position position="1"/>
    </location>
</feature>
<sequence>FTRRGLNYTVKAFDREDALVRAY</sequence>
<dbReference type="AlphaFoldDB" id="A0A8J2K4T7"/>
<keyword evidence="2" id="KW-1185">Reference proteome</keyword>
<protein>
    <submittedName>
        <fullName evidence="1">Uncharacterized protein</fullName>
    </submittedName>
</protein>
<comment type="caution">
    <text evidence="1">The sequence shown here is derived from an EMBL/GenBank/DDBJ whole genome shotgun (WGS) entry which is preliminary data.</text>
</comment>
<name>A0A8J2K4T7_9HEXA</name>
<organism evidence="1 2">
    <name type="scientific">Allacma fusca</name>
    <dbReference type="NCBI Taxonomy" id="39272"/>
    <lineage>
        <taxon>Eukaryota</taxon>
        <taxon>Metazoa</taxon>
        <taxon>Ecdysozoa</taxon>
        <taxon>Arthropoda</taxon>
        <taxon>Hexapoda</taxon>
        <taxon>Collembola</taxon>
        <taxon>Symphypleona</taxon>
        <taxon>Sminthuridae</taxon>
        <taxon>Allacma</taxon>
    </lineage>
</organism>
<evidence type="ECO:0000313" key="2">
    <source>
        <dbReference type="Proteomes" id="UP000708208"/>
    </source>
</evidence>
<feature type="non-terminal residue" evidence="1">
    <location>
        <position position="23"/>
    </location>
</feature>
<dbReference type="Proteomes" id="UP000708208">
    <property type="component" value="Unassembled WGS sequence"/>
</dbReference>
<evidence type="ECO:0000313" key="1">
    <source>
        <dbReference type="EMBL" id="CAG7733388.1"/>
    </source>
</evidence>
<dbReference type="EMBL" id="CAJVCH010248192">
    <property type="protein sequence ID" value="CAG7733388.1"/>
    <property type="molecule type" value="Genomic_DNA"/>
</dbReference>
<reference evidence="1" key="1">
    <citation type="submission" date="2021-06" db="EMBL/GenBank/DDBJ databases">
        <authorList>
            <person name="Hodson N. C."/>
            <person name="Mongue J. A."/>
            <person name="Jaron S. K."/>
        </authorList>
    </citation>
    <scope>NUCLEOTIDE SEQUENCE</scope>
</reference>
<accession>A0A8J2K4T7</accession>
<gene>
    <name evidence="1" type="ORF">AFUS01_LOCUS21833</name>
</gene>
<proteinExistence type="predicted"/>